<keyword evidence="1" id="KW-1133">Transmembrane helix</keyword>
<name>A0A399F1Y9_9DEIN</name>
<organism evidence="2 3">
    <name type="scientific">Calidithermus terrae</name>
    <dbReference type="NCBI Taxonomy" id="1408545"/>
    <lineage>
        <taxon>Bacteria</taxon>
        <taxon>Thermotogati</taxon>
        <taxon>Deinococcota</taxon>
        <taxon>Deinococci</taxon>
        <taxon>Thermales</taxon>
        <taxon>Thermaceae</taxon>
        <taxon>Calidithermus</taxon>
    </lineage>
</organism>
<accession>A0A399F1Y9</accession>
<reference evidence="2 3" key="1">
    <citation type="submission" date="2018-08" db="EMBL/GenBank/DDBJ databases">
        <title>Meiothermus terrae DSM 26712 genome sequencing project.</title>
        <authorList>
            <person name="Da Costa M.S."/>
            <person name="Albuquerque L."/>
            <person name="Raposo P."/>
            <person name="Froufe H.J.C."/>
            <person name="Barroso C.S."/>
            <person name="Egas C."/>
        </authorList>
    </citation>
    <scope>NUCLEOTIDE SEQUENCE [LARGE SCALE GENOMIC DNA]</scope>
    <source>
        <strain evidence="2 3">DSM 26712</strain>
    </source>
</reference>
<protein>
    <submittedName>
        <fullName evidence="2">Uncharacterized protein</fullName>
    </submittedName>
</protein>
<evidence type="ECO:0000256" key="1">
    <source>
        <dbReference type="SAM" id="Phobius"/>
    </source>
</evidence>
<gene>
    <name evidence="2" type="ORF">Mterra_00613</name>
</gene>
<sequence>MRQFPKETLYGVITLGLTVVLIFIGLALLIWSLS</sequence>
<keyword evidence="1" id="KW-0812">Transmembrane</keyword>
<evidence type="ECO:0000313" key="2">
    <source>
        <dbReference type="EMBL" id="RIH90238.1"/>
    </source>
</evidence>
<feature type="transmembrane region" description="Helical" evidence="1">
    <location>
        <begin position="12"/>
        <end position="33"/>
    </location>
</feature>
<dbReference type="EMBL" id="QXDL01000014">
    <property type="protein sequence ID" value="RIH90238.1"/>
    <property type="molecule type" value="Genomic_DNA"/>
</dbReference>
<dbReference type="Proteomes" id="UP000265715">
    <property type="component" value="Unassembled WGS sequence"/>
</dbReference>
<keyword evidence="1" id="KW-0472">Membrane</keyword>
<comment type="caution">
    <text evidence="2">The sequence shown here is derived from an EMBL/GenBank/DDBJ whole genome shotgun (WGS) entry which is preliminary data.</text>
</comment>
<dbReference type="AlphaFoldDB" id="A0A399F1Y9"/>
<evidence type="ECO:0000313" key="3">
    <source>
        <dbReference type="Proteomes" id="UP000265715"/>
    </source>
</evidence>
<proteinExistence type="predicted"/>
<keyword evidence="3" id="KW-1185">Reference proteome</keyword>